<organism evidence="11 12">
    <name type="scientific">Coccomyxa subellipsoidea</name>
    <dbReference type="NCBI Taxonomy" id="248742"/>
    <lineage>
        <taxon>Eukaryota</taxon>
        <taxon>Viridiplantae</taxon>
        <taxon>Chlorophyta</taxon>
        <taxon>core chlorophytes</taxon>
        <taxon>Trebouxiophyceae</taxon>
        <taxon>Trebouxiophyceae incertae sedis</taxon>
        <taxon>Coccomyxaceae</taxon>
        <taxon>Coccomyxa</taxon>
    </lineage>
</organism>
<feature type="transmembrane region" description="Helical" evidence="7">
    <location>
        <begin position="2268"/>
        <end position="2290"/>
    </location>
</feature>
<accession>A0ABR2YZE8</accession>
<feature type="transmembrane region" description="Helical" evidence="7">
    <location>
        <begin position="1767"/>
        <end position="1793"/>
    </location>
</feature>
<dbReference type="InterPro" id="IPR027272">
    <property type="entry name" value="Piezo"/>
</dbReference>
<dbReference type="PANTHER" id="PTHR13167:SF25">
    <property type="entry name" value="PIEZO-TYPE MECHANOSENSITIVE ION CHANNEL COMPONENT"/>
    <property type="match status" value="1"/>
</dbReference>
<feature type="compositionally biased region" description="Basic and acidic residues" evidence="6">
    <location>
        <begin position="1243"/>
        <end position="1252"/>
    </location>
</feature>
<evidence type="ECO:0000256" key="4">
    <source>
        <dbReference type="ARBA" id="ARBA00022989"/>
    </source>
</evidence>
<dbReference type="InterPro" id="IPR056768">
    <property type="entry name" value="THU_Piezo"/>
</dbReference>
<feature type="transmembrane region" description="Helical" evidence="7">
    <location>
        <begin position="1301"/>
        <end position="1326"/>
    </location>
</feature>
<comment type="similarity">
    <text evidence="2">Belongs to the PIEZO (TC 1.A.75) family.</text>
</comment>
<comment type="caution">
    <text evidence="11">The sequence shown here is derived from an EMBL/GenBank/DDBJ whole genome shotgun (WGS) entry which is preliminary data.</text>
</comment>
<evidence type="ECO:0000256" key="3">
    <source>
        <dbReference type="ARBA" id="ARBA00022692"/>
    </source>
</evidence>
<dbReference type="InterPro" id="IPR031334">
    <property type="entry name" value="Piezo_cap_dom"/>
</dbReference>
<keyword evidence="3 7" id="KW-0812">Transmembrane</keyword>
<feature type="transmembrane region" description="Helical" evidence="7">
    <location>
        <begin position="703"/>
        <end position="724"/>
    </location>
</feature>
<feature type="region of interest" description="Disordered" evidence="6">
    <location>
        <begin position="1711"/>
        <end position="1746"/>
    </location>
</feature>
<feature type="region of interest" description="Disordered" evidence="6">
    <location>
        <begin position="1885"/>
        <end position="1938"/>
    </location>
</feature>
<dbReference type="Pfam" id="PF12166">
    <property type="entry name" value="Piezo_cap"/>
    <property type="match status" value="1"/>
</dbReference>
<name>A0ABR2YZE8_9CHLO</name>
<evidence type="ECO:0000259" key="8">
    <source>
        <dbReference type="Pfam" id="PF12166"/>
    </source>
</evidence>
<feature type="transmembrane region" description="Helical" evidence="7">
    <location>
        <begin position="1002"/>
        <end position="1027"/>
    </location>
</feature>
<feature type="region of interest" description="Disordered" evidence="6">
    <location>
        <begin position="2038"/>
        <end position="2059"/>
    </location>
</feature>
<feature type="region of interest" description="Disordered" evidence="6">
    <location>
        <begin position="2161"/>
        <end position="2247"/>
    </location>
</feature>
<proteinExistence type="inferred from homology"/>
<feature type="transmembrane region" description="Helical" evidence="7">
    <location>
        <begin position="1033"/>
        <end position="1049"/>
    </location>
</feature>
<feature type="region of interest" description="Disordered" evidence="6">
    <location>
        <begin position="318"/>
        <end position="360"/>
    </location>
</feature>
<feature type="domain" description="Piezo THU9 and anchor" evidence="10">
    <location>
        <begin position="2266"/>
        <end position="2506"/>
    </location>
</feature>
<feature type="transmembrane region" description="Helical" evidence="7">
    <location>
        <begin position="20"/>
        <end position="37"/>
    </location>
</feature>
<feature type="transmembrane region" description="Helical" evidence="7">
    <location>
        <begin position="542"/>
        <end position="560"/>
    </location>
</feature>
<feature type="transmembrane region" description="Helical" evidence="7">
    <location>
        <begin position="2310"/>
        <end position="2330"/>
    </location>
</feature>
<feature type="transmembrane region" description="Helical" evidence="7">
    <location>
        <begin position="1495"/>
        <end position="1523"/>
    </location>
</feature>
<feature type="transmembrane region" description="Helical" evidence="7">
    <location>
        <begin position="2484"/>
        <end position="2505"/>
    </location>
</feature>
<feature type="transmembrane region" description="Helical" evidence="7">
    <location>
        <begin position="810"/>
        <end position="828"/>
    </location>
</feature>
<feature type="transmembrane region" description="Helical" evidence="7">
    <location>
        <begin position="900"/>
        <end position="920"/>
    </location>
</feature>
<dbReference type="PANTHER" id="PTHR13167">
    <property type="entry name" value="PIEZO-TYPE MECHANOSENSITIVE ION CHANNEL COMPONENT"/>
    <property type="match status" value="1"/>
</dbReference>
<evidence type="ECO:0000256" key="1">
    <source>
        <dbReference type="ARBA" id="ARBA00004141"/>
    </source>
</evidence>
<feature type="transmembrane region" description="Helical" evidence="7">
    <location>
        <begin position="194"/>
        <end position="215"/>
    </location>
</feature>
<sequence length="2880" mass="316803">MQSDEDEQEDGTAAPQQSARPSYAFIAVLSILLVAFTNPSLTGLCYLCVFFTWGALCVTKLGTSAGRARSLAVWGAVAAISTLVLIVQAAVQLLFFIGNDAWASDLRTKEILELVGCPKALSGLDLFLDLFPPLFALVAASAEVNAARGAAGGQQLGMMPRLRRSMAGLASLDTTGSQAYYALMWAAGYSNAGVLAAVALAVSGLLWPAVVAWPYELIIVCQLWRWSLGRESSSVSHSACRVLQAYSGAHISVLYLWQITILRASVLQSPAMWLGLFVISDGSPMHDLIPQVTQLAALHILFAALGFYSNVMQQTGDESVDPLQDGGTYAPVSIGSSSERPEAGEGSGPSGPFNVRRGGLPGIRPTTSLEEFFGEDIGLLELTSQIELARQRREARGAQHPPNGAQYSDEAFSEEPGHPGLGSRPGIGTFFDILLPLAAGATVHAVENISSFPSIPAVALCLFSLVEPSCLSAACLFIGLWILLAPDAWGRHAFMAGSRPLAALFVLWHLSVYVATSIGSTLALPALARSIGIYVFASPPPLFLPLGAQLITAVTLLGLSRSSTIHAQYKRRSLSREAEVGAGTSQEPLLGQTRPAAENEFNDDTVLEVGAPRPASVADSQDTFDFEMDAGSAWAVLGLSTVHASFYLGLLLLPIGLFAVGVSEYNLLHAGYLVQLMAYLLITTARLEPSIDSAIVVAAQHNFLRMYASLHLVLMSLAVVSGLPDMGNHLHRLVPQDWLQSLGLWSPSVGHSIIPVLTLLLMATVHRSLGNWLHLQSAMGVQLSPRRGSSQPEQGAMGFPSALLWSSRGFISFGSLIIALQGYIFLLLRSKPSLLGLGYLALCIAIFLNPPLRGEFEERDEMRRVVEGPQSTVSKIYMGCWSAPGHHHFITMKGGRRSRWLPLSLLALFAAVEFATQYLFIATNFAEITGIPDAALHFIEDVVGINTEHKGLSVRLLRSASLLGMMHLYRFGFVVGILQAQHERGSLSSAEEEHRNLQAQRGIFALVARFFILHASKLVALMLFWAAMQRPGGFGWLLTVGLVLLSPLLGGPKATMSRRRLLMHLATLAAILVTATWMLTQYAMQVRWICDRAGPPDRLPARIVGYLGLLSCSSGHSLEVLLRVKCLVLIAITLKRRSLRWEKHLPDAVKRAGAPSSQCCLFWAPSEAELAEDSASHSLWRRVRNSALGRSVRLAVKDLTRQMKDSSQRILQAMDWPATTNGSGRRNSAEPEGSTSPNQARHPKQDMEVRGSREEASRPLLWRVLDVSRWLRQLQKVKLALQDWAERFWQDWGMDVTMGTLLLAAFFSINILSLIYLAMIAIGMAVPAQPRRLVWRLCVLPLLAILLISQYSVFIGLPPFFDVTNVLGGIADGSSGWGKRRHHDSDAHSDSVKDWLGYGHVDNPALWALFFAFATSVLQVHHDLWHHSRLGRQYSWYHAQEVSITAPPGRQLGQRVSAASWQHTNVWATMEYEAMSTWSWIDWMRFMFYRHYTDMVLVAVVALCTLENDVIHAAYLAIALLLFRRRDVLRSERQALFRWLPLYNFAVMLLTLLYQSPFEDIWGHTLGPSLGCNLAHVLGLYKMSGASGAAFSLTYRGALADMMLWVIFRLQTRVFSSNTYDRVMRIVAREQAEELRSREARRLQQQSEQAAAALEHSRLRKLRAMRLAQLKAGVTRKGGLLGLDSSVLDEDHEHSGWVDAMKGLLGDISQDKGTVSPQHDKSSRPRNLLRENAEQYSGRPQSGGSRKGFDWRALLRIRWRRDDKESIICYFLFMALFVSDFSGLALVFPVVLYCYALLAQPPARTFWQIMLVFTESILIAQYVYQIPSRLHCSAITPRVRSLAEEAGLHGNALRGVPIFCVYLATLMHTYSLARQKVPARELLQRRRSSITSPRGPTDVQSAHPGEEAQVDVEGGRQGRSAGLHSRRSTLGVPAGGWTQGEPHLSDATGLVIRKWLLRLWHAAVGAVLHVWEFLRRICSSAERPLHFLKVQISVQPGQKEYFEAAAGKEALVGTVQDILDMYRDHDIAAEFRQREVRRREVTTEQTASPASEHLEADSGWFDAPRSRSAQLLQEAPGPSAGPDLPMSLPIEHINLATIGPLKVALNEMLEEAHNGRVSALLEVIPLRSTPANTWGMSSVEGSPIRSLKPAKHAGLTLLRHKAAAQRQALSGDGPSAPPADGRQGRTGRQGQPPPPLDISEGAIIESDSQREDHNNGPASRLTSFPLPDSPDQPLIEGAGPSRGSTAGVTPRTLIIEDVEWHGRIEQDWYAATALVDLLSFIYVAVFYQAVVTSARTLADITDERVVPVDYLGVLMLLFLLLVLDRLFYTLGLHLGKAVLLWTQMVLFYWYTMSLFWSPATSTGAKLHLRILVAIKSLSFTFSALQLRNGYPPPASYRGGRGRHAFVFARHVNNFGTMAFHVFQAIPFLYELRELLDWSCTATSLTLFDWLKLEDISISLFFVTVSRQNRQRHRLGERQPRYIKFFQGTLLFLGLLLLLWVPLLVFSSGNPTYQVPEVLSFSFNATLGTAIGAAATAGPGPGGPRESVSFPLFSAGERRSQAPWAGTGSLPLSMQEAYTPSQVQLLCAAEDSDRFWRVTPPARRSLERMLGETDAELALSWSIVRNAPLESKHGGPLCQGTRQIALSGSTRDAILDVLQGRETRAVLEATAFPNGTEVANATRPGARGSRGLYGLFWQLRGGECSVRTDFGLQDTSAGSALAQSLACDLGIEGGNVTKGGEVWWRLNCMVIDTHEQPVNSTGTGWSSCADTLADGPRVVAVLERVQGGIIGQTLSSFGITGLYITFVFGIGRFLRFSTQNARMRIQYEDLPTTQRLVALCQDIYIARAEGELELEEELYWALVNIYRSPAVMFELTKRKVS</sequence>
<feature type="region of interest" description="Disordered" evidence="6">
    <location>
        <begin position="392"/>
        <end position="419"/>
    </location>
</feature>
<feature type="transmembrane region" description="Helical" evidence="7">
    <location>
        <begin position="834"/>
        <end position="852"/>
    </location>
</feature>
<dbReference type="Proteomes" id="UP001491310">
    <property type="component" value="Unassembled WGS sequence"/>
</dbReference>
<evidence type="ECO:0000256" key="5">
    <source>
        <dbReference type="ARBA" id="ARBA00023136"/>
    </source>
</evidence>
<feature type="transmembrane region" description="Helical" evidence="7">
    <location>
        <begin position="1535"/>
        <end position="1554"/>
    </location>
</feature>
<evidence type="ECO:0000256" key="7">
    <source>
        <dbReference type="SAM" id="Phobius"/>
    </source>
</evidence>
<evidence type="ECO:0000259" key="10">
    <source>
        <dbReference type="Pfam" id="PF24874"/>
    </source>
</evidence>
<feature type="transmembrane region" description="Helical" evidence="7">
    <location>
        <begin position="1061"/>
        <end position="1080"/>
    </location>
</feature>
<comment type="subcellular location">
    <subcellularLocation>
        <location evidence="1">Membrane</location>
        <topology evidence="1">Multi-pass membrane protein</topology>
    </subcellularLocation>
</comment>
<keyword evidence="4 7" id="KW-1133">Transmembrane helix</keyword>
<feature type="transmembrane region" description="Helical" evidence="7">
    <location>
        <begin position="501"/>
        <end position="522"/>
    </location>
</feature>
<feature type="transmembrane region" description="Helical" evidence="7">
    <location>
        <begin position="665"/>
        <end position="682"/>
    </location>
</feature>
<dbReference type="Pfam" id="PF23188">
    <property type="entry name" value="THU_Piezo1"/>
    <property type="match status" value="1"/>
</dbReference>
<evidence type="ECO:0000256" key="2">
    <source>
        <dbReference type="ARBA" id="ARBA00007821"/>
    </source>
</evidence>
<evidence type="ECO:0008006" key="13">
    <source>
        <dbReference type="Google" id="ProtNLM"/>
    </source>
</evidence>
<dbReference type="InterPro" id="IPR056770">
    <property type="entry name" value="Piezo_THU9_anchor"/>
</dbReference>
<feature type="region of interest" description="Disordered" evidence="6">
    <location>
        <begin position="1212"/>
        <end position="1252"/>
    </location>
</feature>
<protein>
    <recommendedName>
        <fullName evidence="13">Piezo non-specific cation channel R-Ras-binding domain-containing protein</fullName>
    </recommendedName>
</protein>
<dbReference type="EMBL" id="JALJOT010000002">
    <property type="protein sequence ID" value="KAK9917272.1"/>
    <property type="molecule type" value="Genomic_DNA"/>
</dbReference>
<evidence type="ECO:0000313" key="12">
    <source>
        <dbReference type="Proteomes" id="UP001491310"/>
    </source>
</evidence>
<feature type="domain" description="Piezo transmembrane helical unit" evidence="9">
    <location>
        <begin position="1766"/>
        <end position="1828"/>
    </location>
</feature>
<dbReference type="Pfam" id="PF24874">
    <property type="entry name" value="Piezo_THU9_anchor"/>
    <property type="match status" value="1"/>
</dbReference>
<feature type="transmembrane region" description="Helical" evidence="7">
    <location>
        <begin position="744"/>
        <end position="765"/>
    </location>
</feature>
<feature type="transmembrane region" description="Helical" evidence="7">
    <location>
        <begin position="71"/>
        <end position="97"/>
    </location>
</feature>
<feature type="compositionally biased region" description="Basic and acidic residues" evidence="6">
    <location>
        <begin position="1718"/>
        <end position="1733"/>
    </location>
</feature>
<feature type="compositionally biased region" description="Polar residues" evidence="6">
    <location>
        <begin position="1889"/>
        <end position="1900"/>
    </location>
</feature>
<keyword evidence="5 7" id="KW-0472">Membrane</keyword>
<feature type="transmembrane region" description="Helical" evidence="7">
    <location>
        <begin position="634"/>
        <end position="659"/>
    </location>
</feature>
<evidence type="ECO:0000313" key="11">
    <source>
        <dbReference type="EMBL" id="KAK9917272.1"/>
    </source>
</evidence>
<evidence type="ECO:0000259" key="9">
    <source>
        <dbReference type="Pfam" id="PF23188"/>
    </source>
</evidence>
<feature type="transmembrane region" description="Helical" evidence="7">
    <location>
        <begin position="2337"/>
        <end position="2356"/>
    </location>
</feature>
<feature type="transmembrane region" description="Helical" evidence="7">
    <location>
        <begin position="2793"/>
        <end position="2813"/>
    </location>
</feature>
<reference evidence="11 12" key="1">
    <citation type="journal article" date="2024" name="Nat. Commun.">
        <title>Phylogenomics reveals the evolutionary origins of lichenization in chlorophyte algae.</title>
        <authorList>
            <person name="Puginier C."/>
            <person name="Libourel C."/>
            <person name="Otte J."/>
            <person name="Skaloud P."/>
            <person name="Haon M."/>
            <person name="Grisel S."/>
            <person name="Petersen M."/>
            <person name="Berrin J.G."/>
            <person name="Delaux P.M."/>
            <person name="Dal Grande F."/>
            <person name="Keller J."/>
        </authorList>
    </citation>
    <scope>NUCLEOTIDE SEQUENCE [LARGE SCALE GENOMIC DNA]</scope>
    <source>
        <strain evidence="11 12">SAG 216-7</strain>
    </source>
</reference>
<feature type="compositionally biased region" description="Polar residues" evidence="6">
    <location>
        <begin position="1734"/>
        <end position="1744"/>
    </location>
</feature>
<feature type="transmembrane region" description="Helical" evidence="7">
    <location>
        <begin position="1333"/>
        <end position="1357"/>
    </location>
</feature>
<gene>
    <name evidence="11" type="ORF">WJX75_002610</name>
</gene>
<feature type="domain" description="Piezo non-specific cation channel cap" evidence="8">
    <location>
        <begin position="2575"/>
        <end position="2876"/>
    </location>
</feature>
<evidence type="ECO:0000256" key="6">
    <source>
        <dbReference type="SAM" id="MobiDB-lite"/>
    </source>
</evidence>
<feature type="transmembrane region" description="Helical" evidence="7">
    <location>
        <begin position="471"/>
        <end position="489"/>
    </location>
</feature>
<keyword evidence="12" id="KW-1185">Reference proteome</keyword>